<evidence type="ECO:0000259" key="4">
    <source>
        <dbReference type="SMART" id="SM00642"/>
    </source>
</evidence>
<dbReference type="NCBIfam" id="TIGR02100">
    <property type="entry name" value="glgX_debranch"/>
    <property type="match status" value="1"/>
</dbReference>
<dbReference type="InterPro" id="IPR017853">
    <property type="entry name" value="GH"/>
</dbReference>
<organism evidence="5 6">
    <name type="scientific">Agarivorans gilvus</name>
    <dbReference type="NCBI Taxonomy" id="680279"/>
    <lineage>
        <taxon>Bacteria</taxon>
        <taxon>Pseudomonadati</taxon>
        <taxon>Pseudomonadota</taxon>
        <taxon>Gammaproteobacteria</taxon>
        <taxon>Alteromonadales</taxon>
        <taxon>Alteromonadaceae</taxon>
        <taxon>Agarivorans</taxon>
    </lineage>
</organism>
<evidence type="ECO:0000313" key="6">
    <source>
        <dbReference type="Proteomes" id="UP000651977"/>
    </source>
</evidence>
<comment type="similarity">
    <text evidence="1">Belongs to the glycosyl hydrolase 13 family.</text>
</comment>
<dbReference type="SUPFAM" id="SSF51011">
    <property type="entry name" value="Glycosyl hydrolase domain"/>
    <property type="match status" value="1"/>
</dbReference>
<dbReference type="SUPFAM" id="SSF51445">
    <property type="entry name" value="(Trans)glycosidases"/>
    <property type="match status" value="1"/>
</dbReference>
<dbReference type="InterPro" id="IPR044505">
    <property type="entry name" value="GlgX_Isoamylase_N_E_set"/>
</dbReference>
<dbReference type="EMBL" id="BMDY01000001">
    <property type="protein sequence ID" value="GGA92694.1"/>
    <property type="molecule type" value="Genomic_DNA"/>
</dbReference>
<dbReference type="InterPro" id="IPR011837">
    <property type="entry name" value="Glycogen_debranch_GlgX"/>
</dbReference>
<sequence length="699" mass="79955">MSIKSQLTPLPFSLGKFQISPGKDYPLGATLDAKGCNFAIHAGDAKYIELCLFDEQENEIARLVLPGKQGGIRYGYVHGITAKQLYAYRVFGAFQPEHGYWYDPRKLILDPYAKALSRPLIWDAKAYQEDDASLIPKCVVTDDTFDWQGVAKPNIARKDMVLYETHVRGFSQLNEKVSAANRGSYLGMVEPASIQHLKSLGITSVQLMPTAAFMSEPRLKGLGLSNYWGYNPILFMAPEPRYAKQNALIEFKTMVREFHRNGIEVILDVVFNHTAEAGADGPTLCYRGLDNRSYYLFEKIGDSPDYQRYANNTGCGNSVSLDSPTSLRLVLDSLRYWVDVMQVDGFRFDLAVSLGREKNQYSQHAAFFKAIAQDPILSRAKMIAEPWDIGPFGYQLGHFPERWMECNDRFRDTSRAFWKGDHGLLGELATRIMGSRDLFFASRRSIHTSVNYICYHDGFTLDDLVSYEQRHNHANGEENRDGHGHNLSANYGVEGETDDPAIMRLRRKQKRNLLATLMLSQGIPHFLGGDELSRTQQGNNNAYCQNNKMSWVNWKLNPEQQQFLQFCQQVIALRKRSSVFNYLQLENDSYEKCHSQLHGVRWYRTDGSHMRQSDWHQSHAWAVAVELRSLGKNKARWLWMINACSHEVEFTIAGPETGYQWTQQMDTHCEKAVFEKPRAQLKHVKLQAKSMVLLEQTEL</sequence>
<dbReference type="InterPro" id="IPR013783">
    <property type="entry name" value="Ig-like_fold"/>
</dbReference>
<dbReference type="RefSeq" id="WP_055731779.1">
    <property type="nucleotide sequence ID" value="NZ_BMDY01000001.1"/>
</dbReference>
<gene>
    <name evidence="5" type="primary">glgX-2</name>
    <name evidence="5" type="ORF">GCM10007414_01660</name>
</gene>
<keyword evidence="6" id="KW-1185">Reference proteome</keyword>
<dbReference type="PANTHER" id="PTHR43002">
    <property type="entry name" value="GLYCOGEN DEBRANCHING ENZYME"/>
    <property type="match status" value="1"/>
</dbReference>
<dbReference type="InterPro" id="IPR013780">
    <property type="entry name" value="Glyco_hydro_b"/>
</dbReference>
<dbReference type="Pfam" id="PF00128">
    <property type="entry name" value="Alpha-amylase"/>
    <property type="match status" value="1"/>
</dbReference>
<proteinExistence type="inferred from homology"/>
<dbReference type="SUPFAM" id="SSF81296">
    <property type="entry name" value="E set domains"/>
    <property type="match status" value="1"/>
</dbReference>
<reference evidence="6" key="1">
    <citation type="journal article" date="2019" name="Int. J. Syst. Evol. Microbiol.">
        <title>The Global Catalogue of Microorganisms (GCM) 10K type strain sequencing project: providing services to taxonomists for standard genome sequencing and annotation.</title>
        <authorList>
            <consortium name="The Broad Institute Genomics Platform"/>
            <consortium name="The Broad Institute Genome Sequencing Center for Infectious Disease"/>
            <person name="Wu L."/>
            <person name="Ma J."/>
        </authorList>
    </citation>
    <scope>NUCLEOTIDE SEQUENCE [LARGE SCALE GENOMIC DNA]</scope>
    <source>
        <strain evidence="6">CGMCC 1.10131</strain>
    </source>
</reference>
<evidence type="ECO:0000256" key="1">
    <source>
        <dbReference type="ARBA" id="ARBA00008061"/>
    </source>
</evidence>
<dbReference type="SMART" id="SM00642">
    <property type="entry name" value="Aamy"/>
    <property type="match status" value="1"/>
</dbReference>
<dbReference type="CDD" id="cd02856">
    <property type="entry name" value="E_set_GDE_Isoamylase_N"/>
    <property type="match status" value="1"/>
</dbReference>
<accession>A0ABQ1HUW5</accession>
<comment type="caution">
    <text evidence="5">The sequence shown here is derived from an EMBL/GenBank/DDBJ whole genome shotgun (WGS) entry which is preliminary data.</text>
</comment>
<evidence type="ECO:0000256" key="2">
    <source>
        <dbReference type="ARBA" id="ARBA00022801"/>
    </source>
</evidence>
<evidence type="ECO:0000256" key="3">
    <source>
        <dbReference type="ARBA" id="ARBA00023295"/>
    </source>
</evidence>
<protein>
    <submittedName>
        <fullName evidence="5">Glycogen operon protein GlgX homolog</fullName>
    </submittedName>
</protein>
<keyword evidence="2" id="KW-0378">Hydrolase</keyword>
<dbReference type="Proteomes" id="UP000651977">
    <property type="component" value="Unassembled WGS sequence"/>
</dbReference>
<dbReference type="InterPro" id="IPR004193">
    <property type="entry name" value="Glyco_hydro_13_N"/>
</dbReference>
<name>A0ABQ1HUW5_9ALTE</name>
<dbReference type="InterPro" id="IPR006047">
    <property type="entry name" value="GH13_cat_dom"/>
</dbReference>
<feature type="domain" description="Glycosyl hydrolase family 13 catalytic" evidence="4">
    <location>
        <begin position="164"/>
        <end position="574"/>
    </location>
</feature>
<dbReference type="Pfam" id="PF02922">
    <property type="entry name" value="CBM_48"/>
    <property type="match status" value="1"/>
</dbReference>
<evidence type="ECO:0000313" key="5">
    <source>
        <dbReference type="EMBL" id="GGA92694.1"/>
    </source>
</evidence>
<dbReference type="InterPro" id="IPR014756">
    <property type="entry name" value="Ig_E-set"/>
</dbReference>
<keyword evidence="3" id="KW-0326">Glycosidase</keyword>
<dbReference type="CDD" id="cd11326">
    <property type="entry name" value="AmyAc_Glg_debranch"/>
    <property type="match status" value="1"/>
</dbReference>
<dbReference type="Gene3D" id="2.60.40.10">
    <property type="entry name" value="Immunoglobulins"/>
    <property type="match status" value="1"/>
</dbReference>
<dbReference type="Gene3D" id="3.20.20.80">
    <property type="entry name" value="Glycosidases"/>
    <property type="match status" value="1"/>
</dbReference>
<dbReference type="Gene3D" id="2.60.40.1180">
    <property type="entry name" value="Golgi alpha-mannosidase II"/>
    <property type="match status" value="1"/>
</dbReference>